<organism evidence="1 2">
    <name type="scientific">Castilleja foliolosa</name>
    <dbReference type="NCBI Taxonomy" id="1961234"/>
    <lineage>
        <taxon>Eukaryota</taxon>
        <taxon>Viridiplantae</taxon>
        <taxon>Streptophyta</taxon>
        <taxon>Embryophyta</taxon>
        <taxon>Tracheophyta</taxon>
        <taxon>Spermatophyta</taxon>
        <taxon>Magnoliopsida</taxon>
        <taxon>eudicotyledons</taxon>
        <taxon>Gunneridae</taxon>
        <taxon>Pentapetalae</taxon>
        <taxon>asterids</taxon>
        <taxon>lamiids</taxon>
        <taxon>Lamiales</taxon>
        <taxon>Orobanchaceae</taxon>
        <taxon>Pedicularideae</taxon>
        <taxon>Castillejinae</taxon>
        <taxon>Castilleja</taxon>
    </lineage>
</organism>
<evidence type="ECO:0000313" key="2">
    <source>
        <dbReference type="Proteomes" id="UP001632038"/>
    </source>
</evidence>
<evidence type="ECO:0000313" key="1">
    <source>
        <dbReference type="EMBL" id="KAL3645006.1"/>
    </source>
</evidence>
<keyword evidence="2" id="KW-1185">Reference proteome</keyword>
<sequence>MVGEGEIQFAEPIIHRLQSFLTGKEAAQTTIVSKSWHSAWLTRPNLDFDDTNYDYDFSAVDDFKKYAKKTIKRYEESNLKIESFKLCMDFNCYGRAELAYKLIVKALRMGATRLCLRLSDNSSFVLPNEVFGADNLVELSLSKCRIKLDDGVVIKCRRLESLSLDDVYDLTMDVVSNIVSSCPCIEKFSLLSVFHQEYDQYDEWDGAYLQVEEQGRRVDAANAMAVCVDRVVC</sequence>
<dbReference type="PANTHER" id="PTHR31639">
    <property type="entry name" value="F-BOX PROTEIN-LIKE"/>
    <property type="match status" value="1"/>
</dbReference>
<reference evidence="2" key="1">
    <citation type="journal article" date="2024" name="IScience">
        <title>Strigolactones Initiate the Formation of Haustorium-like Structures in Castilleja.</title>
        <authorList>
            <person name="Buerger M."/>
            <person name="Peterson D."/>
            <person name="Chory J."/>
        </authorList>
    </citation>
    <scope>NUCLEOTIDE SEQUENCE [LARGE SCALE GENOMIC DNA]</scope>
</reference>
<dbReference type="EMBL" id="JAVIJP010000013">
    <property type="protein sequence ID" value="KAL3645006.1"/>
    <property type="molecule type" value="Genomic_DNA"/>
</dbReference>
<comment type="caution">
    <text evidence="1">The sequence shown here is derived from an EMBL/GenBank/DDBJ whole genome shotgun (WGS) entry which is preliminary data.</text>
</comment>
<dbReference type="SUPFAM" id="SSF52047">
    <property type="entry name" value="RNI-like"/>
    <property type="match status" value="1"/>
</dbReference>
<accession>A0ABD3DRV6</accession>
<dbReference type="Gene3D" id="3.80.10.10">
    <property type="entry name" value="Ribonuclease Inhibitor"/>
    <property type="match status" value="1"/>
</dbReference>
<dbReference type="Proteomes" id="UP001632038">
    <property type="component" value="Unassembled WGS sequence"/>
</dbReference>
<name>A0ABD3DRV6_9LAMI</name>
<dbReference type="AlphaFoldDB" id="A0ABD3DRV6"/>
<protein>
    <submittedName>
        <fullName evidence="1">Uncharacterized protein</fullName>
    </submittedName>
</protein>
<dbReference type="InterPro" id="IPR032675">
    <property type="entry name" value="LRR_dom_sf"/>
</dbReference>
<proteinExistence type="predicted"/>
<gene>
    <name evidence="1" type="ORF">CASFOL_010186</name>
</gene>
<dbReference type="PANTHER" id="PTHR31639:SF42">
    <property type="entry name" value="OS02G0160200 PROTEIN"/>
    <property type="match status" value="1"/>
</dbReference>